<dbReference type="RefSeq" id="WP_243538016.1">
    <property type="nucleotide sequence ID" value="NZ_CP093442.1"/>
</dbReference>
<organism evidence="2 3">
    <name type="scientific">Bdellovibrio reynosensis</name>
    <dbReference type="NCBI Taxonomy" id="2835041"/>
    <lineage>
        <taxon>Bacteria</taxon>
        <taxon>Pseudomonadati</taxon>
        <taxon>Bdellovibrionota</taxon>
        <taxon>Bdellovibrionia</taxon>
        <taxon>Bdellovibrionales</taxon>
        <taxon>Pseudobdellovibrionaceae</taxon>
        <taxon>Bdellovibrio</taxon>
    </lineage>
</organism>
<dbReference type="EMBL" id="CP093442">
    <property type="protein sequence ID" value="UOF01564.1"/>
    <property type="molecule type" value="Genomic_DNA"/>
</dbReference>
<proteinExistence type="predicted"/>
<sequence>MATHLPPHWTDLKRELMEKWHELTERDLERTRGHSESIVELIEKKVGLAIDEASERFSEIASRYHLYDEPEETKPVLTEEKKERVLELKPKKPANRDRKPKEDFRA</sequence>
<protein>
    <submittedName>
        <fullName evidence="2">Transcriptional regulator</fullName>
    </submittedName>
</protein>
<evidence type="ECO:0000256" key="1">
    <source>
        <dbReference type="SAM" id="MobiDB-lite"/>
    </source>
</evidence>
<accession>A0ABY4C9V0</accession>
<keyword evidence="3" id="KW-1185">Reference proteome</keyword>
<dbReference type="InterPro" id="IPR036629">
    <property type="entry name" value="YjbJ_sf"/>
</dbReference>
<reference evidence="2" key="1">
    <citation type="submission" date="2022-03" db="EMBL/GenBank/DDBJ databases">
        <title>Genome Identification and Characterization of new species Bdellovibrio reynosense LBG001 sp. nov. from a Mexico soil sample.</title>
        <authorList>
            <person name="Camilli A."/>
            <person name="Ajao Y."/>
            <person name="Guo X."/>
        </authorList>
    </citation>
    <scope>NUCLEOTIDE SEQUENCE</scope>
    <source>
        <strain evidence="2">LBG001</strain>
    </source>
</reference>
<evidence type="ECO:0000313" key="3">
    <source>
        <dbReference type="Proteomes" id="UP000830116"/>
    </source>
</evidence>
<dbReference type="SUPFAM" id="SSF69047">
    <property type="entry name" value="Hypothetical protein YjbJ"/>
    <property type="match status" value="1"/>
</dbReference>
<evidence type="ECO:0000313" key="2">
    <source>
        <dbReference type="EMBL" id="UOF01564.1"/>
    </source>
</evidence>
<gene>
    <name evidence="2" type="ORF">MNR06_01175</name>
</gene>
<dbReference type="Gene3D" id="1.10.1470.10">
    <property type="entry name" value="YjbJ"/>
    <property type="match status" value="1"/>
</dbReference>
<feature type="region of interest" description="Disordered" evidence="1">
    <location>
        <begin position="74"/>
        <end position="106"/>
    </location>
</feature>
<name>A0ABY4C9V0_9BACT</name>
<dbReference type="Proteomes" id="UP000830116">
    <property type="component" value="Chromosome"/>
</dbReference>